<keyword evidence="3 9" id="KW-0808">Transferase</keyword>
<dbReference type="GO" id="GO:0006352">
    <property type="term" value="P:DNA-templated transcription initiation"/>
    <property type="evidence" value="ECO:0007669"/>
    <property type="project" value="InterPro"/>
</dbReference>
<proteinExistence type="inferred from homology"/>
<dbReference type="PROSITE" id="PS00718">
    <property type="entry name" value="SIGMA54_2"/>
    <property type="match status" value="1"/>
</dbReference>
<comment type="function">
    <text evidence="9">Sigma factors are initiation factors that promote the attachment of RNA polymerase to specific initiation sites and are then released.</text>
</comment>
<keyword evidence="6 9" id="KW-0731">Sigma factor</keyword>
<dbReference type="PRINTS" id="PR00045">
    <property type="entry name" value="SIGMA54FCT"/>
</dbReference>
<reference evidence="12 13" key="1">
    <citation type="submission" date="2018-09" db="EMBL/GenBank/DDBJ databases">
        <title>Profundibacter amoris BAR1 gen. nov., sp. nov., a new member of the Roseobacter clade isolated at Lokis Castle Vent Field on the Arctic Mid-Oceanic Ridge.</title>
        <authorList>
            <person name="Le Moine Bauer S."/>
            <person name="Sjoeberg A.G."/>
            <person name="L'Haridon S."/>
            <person name="Stokke R."/>
            <person name="Roalkvam I."/>
            <person name="Steen I.H."/>
            <person name="Dahle H."/>
        </authorList>
    </citation>
    <scope>NUCLEOTIDE SEQUENCE [LARGE SCALE GENOMIC DNA]</scope>
    <source>
        <strain evidence="12 13">BAR1</strain>
    </source>
</reference>
<evidence type="ECO:0000256" key="1">
    <source>
        <dbReference type="ARBA" id="ARBA00008798"/>
    </source>
</evidence>
<evidence type="ECO:0000259" key="10">
    <source>
        <dbReference type="Pfam" id="PF04552"/>
    </source>
</evidence>
<evidence type="ECO:0000256" key="8">
    <source>
        <dbReference type="ARBA" id="ARBA00023163"/>
    </source>
</evidence>
<evidence type="ECO:0000256" key="6">
    <source>
        <dbReference type="ARBA" id="ARBA00023082"/>
    </source>
</evidence>
<evidence type="ECO:0000256" key="7">
    <source>
        <dbReference type="ARBA" id="ARBA00023125"/>
    </source>
</evidence>
<gene>
    <name evidence="12" type="primary">rpoN</name>
    <name evidence="12" type="ORF">BAR1_15670</name>
</gene>
<dbReference type="Proteomes" id="UP000261704">
    <property type="component" value="Chromosome"/>
</dbReference>
<dbReference type="PIRSF" id="PIRSF000774">
    <property type="entry name" value="RpoN"/>
    <property type="match status" value="1"/>
</dbReference>
<comment type="similarity">
    <text evidence="1 9">Belongs to the sigma-54 factor family.</text>
</comment>
<dbReference type="RefSeq" id="WP_118943895.1">
    <property type="nucleotide sequence ID" value="NZ_CP032125.1"/>
</dbReference>
<dbReference type="KEGG" id="pamo:BAR1_15670"/>
<organism evidence="12 13">
    <name type="scientific">Profundibacter amoris</name>
    <dbReference type="NCBI Taxonomy" id="2171755"/>
    <lineage>
        <taxon>Bacteria</taxon>
        <taxon>Pseudomonadati</taxon>
        <taxon>Pseudomonadota</taxon>
        <taxon>Alphaproteobacteria</taxon>
        <taxon>Rhodobacterales</taxon>
        <taxon>Paracoccaceae</taxon>
        <taxon>Profundibacter</taxon>
    </lineage>
</organism>
<dbReference type="GO" id="GO:0016987">
    <property type="term" value="F:sigma factor activity"/>
    <property type="evidence" value="ECO:0007669"/>
    <property type="project" value="UniProtKB-KW"/>
</dbReference>
<dbReference type="GO" id="GO:0001216">
    <property type="term" value="F:DNA-binding transcription activator activity"/>
    <property type="evidence" value="ECO:0007669"/>
    <property type="project" value="InterPro"/>
</dbReference>
<evidence type="ECO:0000313" key="13">
    <source>
        <dbReference type="Proteomes" id="UP000261704"/>
    </source>
</evidence>
<evidence type="ECO:0000259" key="11">
    <source>
        <dbReference type="Pfam" id="PF04963"/>
    </source>
</evidence>
<keyword evidence="7 9" id="KW-0238">DNA-binding</keyword>
<evidence type="ECO:0000256" key="5">
    <source>
        <dbReference type="ARBA" id="ARBA00023015"/>
    </source>
</evidence>
<dbReference type="PROSITE" id="PS50044">
    <property type="entry name" value="SIGMA54_3"/>
    <property type="match status" value="1"/>
</dbReference>
<dbReference type="Gene3D" id="1.10.10.60">
    <property type="entry name" value="Homeodomain-like"/>
    <property type="match status" value="1"/>
</dbReference>
<dbReference type="InterPro" id="IPR007634">
    <property type="entry name" value="RNA_pol_sigma_54_DNA-bd"/>
</dbReference>
<keyword evidence="8 9" id="KW-0804">Transcription</keyword>
<name>A0A347UK65_9RHOB</name>
<evidence type="ECO:0000256" key="3">
    <source>
        <dbReference type="ARBA" id="ARBA00022679"/>
    </source>
</evidence>
<accession>A0A347UK65</accession>
<dbReference type="AlphaFoldDB" id="A0A347UK65"/>
<keyword evidence="2 9" id="KW-0240">DNA-directed RNA polymerase</keyword>
<dbReference type="EMBL" id="CP032125">
    <property type="protein sequence ID" value="AXX99243.1"/>
    <property type="molecule type" value="Genomic_DNA"/>
</dbReference>
<dbReference type="GO" id="GO:0016779">
    <property type="term" value="F:nucleotidyltransferase activity"/>
    <property type="evidence" value="ECO:0007669"/>
    <property type="project" value="UniProtKB-KW"/>
</dbReference>
<dbReference type="InterPro" id="IPR038709">
    <property type="entry name" value="RpoN_core-bd_sf"/>
</dbReference>
<dbReference type="InterPro" id="IPR000394">
    <property type="entry name" value="RNA_pol_sigma_54"/>
</dbReference>
<dbReference type="Gene3D" id="1.10.10.1330">
    <property type="entry name" value="RNA polymerase sigma-54 factor, core-binding domain"/>
    <property type="match status" value="1"/>
</dbReference>
<evidence type="ECO:0000256" key="4">
    <source>
        <dbReference type="ARBA" id="ARBA00022695"/>
    </source>
</evidence>
<dbReference type="PANTHER" id="PTHR32248:SF4">
    <property type="entry name" value="RNA POLYMERASE SIGMA-54 FACTOR"/>
    <property type="match status" value="1"/>
</dbReference>
<evidence type="ECO:0000256" key="9">
    <source>
        <dbReference type="PIRNR" id="PIRNR000774"/>
    </source>
</evidence>
<dbReference type="InterPro" id="IPR007046">
    <property type="entry name" value="RNA_pol_sigma_54_core-bd"/>
</dbReference>
<feature type="domain" description="RNA polymerase sigma factor 54 DNA-binding" evidence="10">
    <location>
        <begin position="265"/>
        <end position="423"/>
    </location>
</feature>
<dbReference type="Pfam" id="PF00309">
    <property type="entry name" value="Sigma54_AID"/>
    <property type="match status" value="1"/>
</dbReference>
<dbReference type="PANTHER" id="PTHR32248">
    <property type="entry name" value="RNA POLYMERASE SIGMA-54 FACTOR"/>
    <property type="match status" value="1"/>
</dbReference>
<evidence type="ECO:0000313" key="12">
    <source>
        <dbReference type="EMBL" id="AXX99243.1"/>
    </source>
</evidence>
<protein>
    <recommendedName>
        <fullName evidence="9">RNA polymerase sigma-54 factor</fullName>
    </recommendedName>
</protein>
<evidence type="ECO:0000256" key="2">
    <source>
        <dbReference type="ARBA" id="ARBA00022478"/>
    </source>
</evidence>
<dbReference type="Pfam" id="PF04552">
    <property type="entry name" value="Sigma54_DBD"/>
    <property type="match status" value="1"/>
</dbReference>
<keyword evidence="4 9" id="KW-0548">Nucleotidyltransferase</keyword>
<sequence length="442" mass="48657">MALKPTLSLKQTQTLALTPELRQSLTLLRLPAADLIEQIHTEALENPLLVIGSPRKTKQSPSAYDVALNTVAETLTLGESIRRQLATMSLPALIRDIASYLTGDLSDIGYLETDIPQTAQTLGVAKADIDTAIQAIQSCEPTGVGARNLTECLLLQIVEQGIDKETAEKLLENIPQIMKCEWAELSDILGIPKEHIEAFSTTLRTLTPEPVARHHNESRPLVADIIVEIDENRRISVSLSESYLPDLTIDTDLYSQAKADAKAKEYIEAQYNHAQSLIRAIQYRGETLLRIARAIVTQQHRFFSDGSKFMTPLTRRALGETLALHPSTIGRAIAGKNLDLNGTIYPLSFFLGAGLKKGISGEISAFVVQRTIRQLIDQESPASPLSDDTIVKKLRADGVDIARRTVAKYRGCMNIPSSFVRRKIAAAQQAPHRSPGHRNHLN</sequence>
<feature type="domain" description="RNA polymerase sigma factor 54 core-binding" evidence="11">
    <location>
        <begin position="69"/>
        <end position="251"/>
    </location>
</feature>
<dbReference type="GO" id="GO:0003677">
    <property type="term" value="F:DNA binding"/>
    <property type="evidence" value="ECO:0007669"/>
    <property type="project" value="UniProtKB-KW"/>
</dbReference>
<dbReference type="NCBIfam" id="TIGR02395">
    <property type="entry name" value="rpoN_sigma"/>
    <property type="match status" value="1"/>
</dbReference>
<dbReference type="GO" id="GO:0000428">
    <property type="term" value="C:DNA-directed RNA polymerase complex"/>
    <property type="evidence" value="ECO:0007669"/>
    <property type="project" value="UniProtKB-KW"/>
</dbReference>
<keyword evidence="5 9" id="KW-0805">Transcription regulation</keyword>
<keyword evidence="13" id="KW-1185">Reference proteome</keyword>
<dbReference type="Pfam" id="PF04963">
    <property type="entry name" value="Sigma54_CBD"/>
    <property type="match status" value="1"/>
</dbReference>
<dbReference type="OrthoDB" id="9814402at2"/>